<proteinExistence type="predicted"/>
<reference evidence="1" key="1">
    <citation type="submission" date="2018-06" db="EMBL/GenBank/DDBJ databases">
        <authorList>
            <person name="Zhirakovskaya E."/>
        </authorList>
    </citation>
    <scope>NUCLEOTIDE SEQUENCE</scope>
</reference>
<gene>
    <name evidence="1" type="ORF">MNBD_DELTA03-899</name>
</gene>
<feature type="non-terminal residue" evidence="1">
    <location>
        <position position="572"/>
    </location>
</feature>
<sequence>MKKIFEIPGNILLDQLAQGKKLVISDNDLLAIRLRAQVFFPDSEVVKKNPLWLATSAELAKNGKKVFWLLTGGLMESNVDIPHGKELGDVPLKLGFKAHSLLDYHSFQPYTIEFPETIESVLENLTMELPLDAERADRLLPGANFQLIGKADAGFSAGLRYTRGLNSVALAAEGGVDGEFALRISRGEKNMVTVSISQVLGRSINSVGTVSLGWMIGTGEVLDHKWFHKGRSLLNSMDLDYITGSLAGWDSNVKLGDYLAGKGRKTLEKFLKNYSSFYASLGYMTSQNTKNLVKFIIDLGTDSGRKAYDCLCHFDEKTAAALAKDAGCGVERIELQDSTDIDKTSAEAGFPGKKVLLSHTLRSVREGFLAYDNHIQVMELLVRNKKTVFFNNNQEITWEGFEVQVDDQNRGRNYWRFFFKRQDAVTGVEEIVRFSRFAALLGDMPAIAADDINRQSWFTQLFTTKDNTDFEVDVYFTEAGLRKLVHATKNDIRRAVFQCAETMGNISPGVMVEDRNVRKLLHDYLQLELEYNDDEARGKIIESYKEINDRGRQEIRADALTLRKAAIFVNYV</sequence>
<protein>
    <submittedName>
        <fullName evidence="1">Uncharacterized protein</fullName>
    </submittedName>
</protein>
<name>A0A3B0VB94_9ZZZZ</name>
<evidence type="ECO:0000313" key="1">
    <source>
        <dbReference type="EMBL" id="VAW34109.1"/>
    </source>
</evidence>
<organism evidence="1">
    <name type="scientific">hydrothermal vent metagenome</name>
    <dbReference type="NCBI Taxonomy" id="652676"/>
    <lineage>
        <taxon>unclassified sequences</taxon>
        <taxon>metagenomes</taxon>
        <taxon>ecological metagenomes</taxon>
    </lineage>
</organism>
<dbReference type="EMBL" id="UOEX01000088">
    <property type="protein sequence ID" value="VAW34109.1"/>
    <property type="molecule type" value="Genomic_DNA"/>
</dbReference>
<dbReference type="AlphaFoldDB" id="A0A3B0VB94"/>
<accession>A0A3B0VB94</accession>